<dbReference type="AlphaFoldDB" id="X0WLN5"/>
<feature type="non-terminal residue" evidence="1">
    <location>
        <position position="272"/>
    </location>
</feature>
<organism evidence="1">
    <name type="scientific">marine sediment metagenome</name>
    <dbReference type="NCBI Taxonomy" id="412755"/>
    <lineage>
        <taxon>unclassified sequences</taxon>
        <taxon>metagenomes</taxon>
        <taxon>ecological metagenomes</taxon>
    </lineage>
</organism>
<accession>X0WLN5</accession>
<sequence length="272" mass="31266">IRPLMTLLDADERLMPQLILDVESLKQALGAPITPLEKALPFAYQLQQALFGQWEEVDDGSVRCPHCDSELVRRKGNKPRRKKYRDPGTGEWREVEGYRYFCRNPACECETFTDYPDDVRLYSTSTVDTVIWGVMIYMRMRTTYRLAAEAVGVSHVTLWRWAMMVGDQALPVAALFGMVRSSGVVGVDEKWVLVPKNNKPAGKRKRWMYVYMAVDVFTYDLLHIDIYPYNGKKEARAFLQALKAKGYCPRVIITDMCQDYDEPIRTVFPGAV</sequence>
<reference evidence="1" key="1">
    <citation type="journal article" date="2014" name="Front. Microbiol.">
        <title>High frequency of phylogenetically diverse reductive dehalogenase-homologous genes in deep subseafloor sedimentary metagenomes.</title>
        <authorList>
            <person name="Kawai M."/>
            <person name="Futagami T."/>
            <person name="Toyoda A."/>
            <person name="Takaki Y."/>
            <person name="Nishi S."/>
            <person name="Hori S."/>
            <person name="Arai W."/>
            <person name="Tsubouchi T."/>
            <person name="Morono Y."/>
            <person name="Uchiyama I."/>
            <person name="Ito T."/>
            <person name="Fujiyama A."/>
            <person name="Inagaki F."/>
            <person name="Takami H."/>
        </authorList>
    </citation>
    <scope>NUCLEOTIDE SEQUENCE</scope>
    <source>
        <strain evidence="1">Expedition CK06-06</strain>
    </source>
</reference>
<protein>
    <submittedName>
        <fullName evidence="1">Uncharacterized protein</fullName>
    </submittedName>
</protein>
<proteinExistence type="predicted"/>
<dbReference type="EMBL" id="BARS01021085">
    <property type="protein sequence ID" value="GAG13596.1"/>
    <property type="molecule type" value="Genomic_DNA"/>
</dbReference>
<feature type="non-terminal residue" evidence="1">
    <location>
        <position position="1"/>
    </location>
</feature>
<gene>
    <name evidence="1" type="ORF">S01H1_33915</name>
</gene>
<name>X0WLN5_9ZZZZ</name>
<comment type="caution">
    <text evidence="1">The sequence shown here is derived from an EMBL/GenBank/DDBJ whole genome shotgun (WGS) entry which is preliminary data.</text>
</comment>
<evidence type="ECO:0000313" key="1">
    <source>
        <dbReference type="EMBL" id="GAG13596.1"/>
    </source>
</evidence>